<feature type="region of interest" description="Disordered" evidence="1">
    <location>
        <begin position="1"/>
        <end position="79"/>
    </location>
</feature>
<organism evidence="2 3">
    <name type="scientific">Rozella allomycis (strain CSF55)</name>
    <dbReference type="NCBI Taxonomy" id="988480"/>
    <lineage>
        <taxon>Eukaryota</taxon>
        <taxon>Fungi</taxon>
        <taxon>Fungi incertae sedis</taxon>
        <taxon>Cryptomycota</taxon>
        <taxon>Cryptomycota incertae sedis</taxon>
        <taxon>Rozella</taxon>
    </lineage>
</organism>
<evidence type="ECO:0000313" key="3">
    <source>
        <dbReference type="Proteomes" id="UP000281549"/>
    </source>
</evidence>
<proteinExistence type="predicted"/>
<accession>A0A4P9YAX5</accession>
<name>A0A4P9YAX5_ROZAC</name>
<evidence type="ECO:0000256" key="1">
    <source>
        <dbReference type="SAM" id="MobiDB-lite"/>
    </source>
</evidence>
<feature type="compositionally biased region" description="Polar residues" evidence="1">
    <location>
        <begin position="10"/>
        <end position="22"/>
    </location>
</feature>
<protein>
    <submittedName>
        <fullName evidence="2">Uncharacterized protein</fullName>
    </submittedName>
</protein>
<gene>
    <name evidence="2" type="ORF">ROZALSC1DRAFT_25566</name>
</gene>
<dbReference type="AlphaFoldDB" id="A0A4P9YAX5"/>
<evidence type="ECO:0000313" key="2">
    <source>
        <dbReference type="EMBL" id="RKP16185.1"/>
    </source>
</evidence>
<sequence>MLPYEHLDNPSPTLKPNGNTVNVRPRVESERNIATNSKENIRDVQNDAIGRNPTPITSTPVDLVSSKRPSSDSSSPNWVNDAFHTLGRTLPPINNHEKSTSVWRRPIQRPKDRIREHNTEELPAGANGRILAVELNHEYTPKPKYVPIPLYCATLPNSNYCAYSKSKK</sequence>
<dbReference type="EMBL" id="ML006865">
    <property type="protein sequence ID" value="RKP16185.1"/>
    <property type="molecule type" value="Genomic_DNA"/>
</dbReference>
<reference evidence="3" key="1">
    <citation type="journal article" date="2018" name="Nat. Microbiol.">
        <title>Leveraging single-cell genomics to expand the fungal tree of life.</title>
        <authorList>
            <person name="Ahrendt S.R."/>
            <person name="Quandt C.A."/>
            <person name="Ciobanu D."/>
            <person name="Clum A."/>
            <person name="Salamov A."/>
            <person name="Andreopoulos B."/>
            <person name="Cheng J.F."/>
            <person name="Woyke T."/>
            <person name="Pelin A."/>
            <person name="Henrissat B."/>
            <person name="Reynolds N.K."/>
            <person name="Benny G.L."/>
            <person name="Smith M.E."/>
            <person name="James T.Y."/>
            <person name="Grigoriev I.V."/>
        </authorList>
    </citation>
    <scope>NUCLEOTIDE SEQUENCE [LARGE SCALE GENOMIC DNA]</scope>
    <source>
        <strain evidence="3">CSF55</strain>
    </source>
</reference>
<feature type="compositionally biased region" description="Low complexity" evidence="1">
    <location>
        <begin position="66"/>
        <end position="75"/>
    </location>
</feature>
<dbReference type="Proteomes" id="UP000281549">
    <property type="component" value="Unassembled WGS sequence"/>
</dbReference>